<dbReference type="SUPFAM" id="SSF54786">
    <property type="entry name" value="YcfA/nrd intein domain"/>
    <property type="match status" value="1"/>
</dbReference>
<dbReference type="InterPro" id="IPR012933">
    <property type="entry name" value="HicA_mRNA_interferase"/>
</dbReference>
<gene>
    <name evidence="8" type="ORF">M2350_001010</name>
</gene>
<keyword evidence="7" id="KW-0346">Stress response</keyword>
<sequence>MKVQRLPIVDWKDAVRVFEKVGWRHDRTKGSHYIMIKPDKPGLLSVPMHSPLKRGTLRKLINQAGLSVDEFLCSLRHDP</sequence>
<dbReference type="EMBL" id="JANUCP010000002">
    <property type="protein sequence ID" value="MCS3918610.1"/>
    <property type="molecule type" value="Genomic_DNA"/>
</dbReference>
<accession>A0ABT2ENZ8</accession>
<dbReference type="PANTHER" id="PTHR34873">
    <property type="entry name" value="SSR1766 PROTEIN"/>
    <property type="match status" value="1"/>
</dbReference>
<comment type="caution">
    <text evidence="8">The sequence shown here is derived from an EMBL/GenBank/DDBJ whole genome shotgun (WGS) entry which is preliminary data.</text>
</comment>
<dbReference type="Pfam" id="PF07927">
    <property type="entry name" value="HicA_toxin"/>
    <property type="match status" value="1"/>
</dbReference>
<proteinExistence type="inferred from homology"/>
<keyword evidence="6" id="KW-0694">RNA-binding</keyword>
<keyword evidence="5" id="KW-0378">Hydrolase</keyword>
<dbReference type="PANTHER" id="PTHR34873:SF3">
    <property type="entry name" value="ADDICTION MODULE TOXIN, HICA FAMILY"/>
    <property type="match status" value="1"/>
</dbReference>
<evidence type="ECO:0000256" key="2">
    <source>
        <dbReference type="ARBA" id="ARBA00022649"/>
    </source>
</evidence>
<evidence type="ECO:0000313" key="9">
    <source>
        <dbReference type="Proteomes" id="UP001204798"/>
    </source>
</evidence>
<evidence type="ECO:0000256" key="1">
    <source>
        <dbReference type="ARBA" id="ARBA00006620"/>
    </source>
</evidence>
<keyword evidence="4" id="KW-0255">Endonuclease</keyword>
<evidence type="ECO:0000256" key="6">
    <source>
        <dbReference type="ARBA" id="ARBA00022884"/>
    </source>
</evidence>
<evidence type="ECO:0000313" key="8">
    <source>
        <dbReference type="EMBL" id="MCS3918610.1"/>
    </source>
</evidence>
<dbReference type="RefSeq" id="WP_259094584.1">
    <property type="nucleotide sequence ID" value="NZ_CP130454.1"/>
</dbReference>
<keyword evidence="3" id="KW-0540">Nuclease</keyword>
<organism evidence="8 9">
    <name type="scientific">Candidatus Fervidibacter sacchari</name>
    <dbReference type="NCBI Taxonomy" id="1448929"/>
    <lineage>
        <taxon>Bacteria</taxon>
        <taxon>Candidatus Fervidibacterota</taxon>
        <taxon>Candidatus Fervidibacter</taxon>
    </lineage>
</organism>
<dbReference type="Gene3D" id="3.30.920.30">
    <property type="entry name" value="Hypothetical protein"/>
    <property type="match status" value="1"/>
</dbReference>
<dbReference type="InterPro" id="IPR038570">
    <property type="entry name" value="HicA_sf"/>
</dbReference>
<evidence type="ECO:0000256" key="7">
    <source>
        <dbReference type="ARBA" id="ARBA00023016"/>
    </source>
</evidence>
<protein>
    <submittedName>
        <fullName evidence="8">RNA binding protein YcfA (HicA-like mRNA interferase family)</fullName>
    </submittedName>
</protein>
<dbReference type="Proteomes" id="UP001204798">
    <property type="component" value="Unassembled WGS sequence"/>
</dbReference>
<comment type="similarity">
    <text evidence="1">Belongs to the HicA mRNA interferase family.</text>
</comment>
<evidence type="ECO:0000256" key="4">
    <source>
        <dbReference type="ARBA" id="ARBA00022759"/>
    </source>
</evidence>
<evidence type="ECO:0000256" key="3">
    <source>
        <dbReference type="ARBA" id="ARBA00022722"/>
    </source>
</evidence>
<keyword evidence="2" id="KW-1277">Toxin-antitoxin system</keyword>
<evidence type="ECO:0000256" key="5">
    <source>
        <dbReference type="ARBA" id="ARBA00022801"/>
    </source>
</evidence>
<keyword evidence="9" id="KW-1185">Reference proteome</keyword>
<name>A0ABT2ENZ8_9BACT</name>
<reference evidence="8 9" key="1">
    <citation type="submission" date="2022-08" db="EMBL/GenBank/DDBJ databases">
        <title>Bacterial and archaeal communities from various locations to study Microbial Dark Matter (Phase II).</title>
        <authorList>
            <person name="Stepanauskas R."/>
        </authorList>
    </citation>
    <scope>NUCLEOTIDE SEQUENCE [LARGE SCALE GENOMIC DNA]</scope>
    <source>
        <strain evidence="8 9">PD1</strain>
    </source>
</reference>